<sequence>MAASSAGRLVIPHDFPKADDYEVPYAPSPFYDITILEDPPDTAKVILNRTWRTIFNDRALSREVLRTLVKHHCWGFVYSQGGKEETKEVLVKALFKVFYHMKPEYRPRTFSELFDLKRDAGPRLLGWDKKYAYDPSLPRDWRTGHRSEAQRRKITQSRYEENERRPLNLPMPVSIQHPNLPPLLHPNRRYNPPYVPPRPVPLMGPTQNEIPASHIRQFLFPLYRNQLPDDPWAPLTDPSGNPFVVVGENPPHAADPSQPSTHPALADGNPPSAHFPPLPKMKHSTQPQVRDAMVKALLKLTYHELERDPKAPARGPAPTRIAKREDAWDTVQVGLYPAYSRVMVNPTSLQLDPILGHECLYRGRGPVGSPDSAAVDTVIVIGMLTEVGCTQIDRDENRADLYDDVENSFIEATNMNWDVLSREMSKELRDSFFRQLHLAYPALGMGQALPPWAVWAKLTRNFAQFQYLFQDRQHYCDCEHRPYNDSLDMIGTCVLPPWKDSDRNGVTPSELIARKFGMESKFDCPICQGSVGTGRVVERTMLRLPPRLVLTMHENTALREHTKEVSFEFRDENNKLQTAKYRWLGGVYYREERLRVFWSETQRDGADPATLSVYDPLLLSGVIIGSVPAASPERVPPEWIQETPPFLIYERVLDPPQPLLDLVGKQVTHMMRNLTQGKPALEGHKANWEDPRPRRGFTNPRLPVFGERHFNIQRPDPSLHLMLDPLRGNVTQNLFSLMTVNPHHPLIPNLFQAVAGQPLPQNVPPAAPEYPLPQAENVFPSMLTGPGQFFDNPQKWALGPPEVEQEMATWGPTELPDVPTAAQQAALEQAERDLAQTQREQEERMQEMWTDWVNFSPSHSPEARGGKVQVAIARRRDSDIHMTGMSADPNFYWSRPRLHPTGVAKKETAPKDRSTPASRVWRTETVTRPGRLEPTMQPAPSTLPTDYMESTHFRPTQPGSSTLSQNPPQSAVSVQKSVSRDSDDEVEDQRNKPLRPLRRPGPLR</sequence>
<dbReference type="GeneID" id="81363527"/>
<feature type="region of interest" description="Disordered" evidence="2">
    <location>
        <begin position="231"/>
        <end position="287"/>
    </location>
</feature>
<dbReference type="AlphaFoldDB" id="A0A9W9EJM4"/>
<evidence type="ECO:0000256" key="2">
    <source>
        <dbReference type="SAM" id="MobiDB-lite"/>
    </source>
</evidence>
<reference evidence="3" key="1">
    <citation type="submission" date="2022-11" db="EMBL/GenBank/DDBJ databases">
        <authorList>
            <person name="Petersen C."/>
        </authorList>
    </citation>
    <scope>NUCLEOTIDE SEQUENCE</scope>
    <source>
        <strain evidence="3">IBT 30761</strain>
    </source>
</reference>
<feature type="compositionally biased region" description="Basic and acidic residues" evidence="2">
    <location>
        <begin position="904"/>
        <end position="914"/>
    </location>
</feature>
<proteinExistence type="predicted"/>
<reference evidence="3" key="2">
    <citation type="journal article" date="2023" name="IMA Fungus">
        <title>Comparative genomic study of the Penicillium genus elucidates a diverse pangenome and 15 lateral gene transfer events.</title>
        <authorList>
            <person name="Petersen C."/>
            <person name="Sorensen T."/>
            <person name="Nielsen M.R."/>
            <person name="Sondergaard T.E."/>
            <person name="Sorensen J.L."/>
            <person name="Fitzpatrick D.A."/>
            <person name="Frisvad J.C."/>
            <person name="Nielsen K.L."/>
        </authorList>
    </citation>
    <scope>NUCLEOTIDE SEQUENCE</scope>
    <source>
        <strain evidence="3">IBT 30761</strain>
    </source>
</reference>
<feature type="region of interest" description="Disordered" evidence="2">
    <location>
        <begin position="902"/>
        <end position="1004"/>
    </location>
</feature>
<comment type="caution">
    <text evidence="3">The sequence shown here is derived from an EMBL/GenBank/DDBJ whole genome shotgun (WGS) entry which is preliminary data.</text>
</comment>
<evidence type="ECO:0000313" key="3">
    <source>
        <dbReference type="EMBL" id="KAJ5083014.1"/>
    </source>
</evidence>
<name>A0A9W9EJM4_9EURO</name>
<evidence type="ECO:0000313" key="4">
    <source>
        <dbReference type="Proteomes" id="UP001149074"/>
    </source>
</evidence>
<accession>A0A9W9EJM4</accession>
<protein>
    <submittedName>
        <fullName evidence="3">Uncharacterized protein</fullName>
    </submittedName>
</protein>
<gene>
    <name evidence="3" type="ORF">N7532_012057</name>
</gene>
<keyword evidence="1" id="KW-0175">Coiled coil</keyword>
<feature type="compositionally biased region" description="Basic and acidic residues" evidence="2">
    <location>
        <begin position="142"/>
        <end position="151"/>
    </location>
</feature>
<organism evidence="3 4">
    <name type="scientific">Penicillium argentinense</name>
    <dbReference type="NCBI Taxonomy" id="1131581"/>
    <lineage>
        <taxon>Eukaryota</taxon>
        <taxon>Fungi</taxon>
        <taxon>Dikarya</taxon>
        <taxon>Ascomycota</taxon>
        <taxon>Pezizomycotina</taxon>
        <taxon>Eurotiomycetes</taxon>
        <taxon>Eurotiomycetidae</taxon>
        <taxon>Eurotiales</taxon>
        <taxon>Aspergillaceae</taxon>
        <taxon>Penicillium</taxon>
    </lineage>
</organism>
<keyword evidence="4" id="KW-1185">Reference proteome</keyword>
<dbReference type="Proteomes" id="UP001149074">
    <property type="component" value="Unassembled WGS sequence"/>
</dbReference>
<feature type="compositionally biased region" description="Polar residues" evidence="2">
    <location>
        <begin position="953"/>
        <end position="976"/>
    </location>
</feature>
<feature type="coiled-coil region" evidence="1">
    <location>
        <begin position="820"/>
        <end position="847"/>
    </location>
</feature>
<feature type="region of interest" description="Disordered" evidence="2">
    <location>
        <begin position="142"/>
        <end position="163"/>
    </location>
</feature>
<dbReference type="OrthoDB" id="5431239at2759"/>
<evidence type="ECO:0000256" key="1">
    <source>
        <dbReference type="SAM" id="Coils"/>
    </source>
</evidence>
<dbReference type="RefSeq" id="XP_056469536.1">
    <property type="nucleotide sequence ID" value="XM_056624548.1"/>
</dbReference>
<dbReference type="EMBL" id="JAPQKI010000011">
    <property type="protein sequence ID" value="KAJ5083014.1"/>
    <property type="molecule type" value="Genomic_DNA"/>
</dbReference>